<keyword evidence="3" id="KW-1185">Reference proteome</keyword>
<feature type="region of interest" description="Disordered" evidence="1">
    <location>
        <begin position="144"/>
        <end position="163"/>
    </location>
</feature>
<organism evidence="2 3">
    <name type="scientific">Solanum commersonii</name>
    <name type="common">Commerson's wild potato</name>
    <name type="synonym">Commerson's nightshade</name>
    <dbReference type="NCBI Taxonomy" id="4109"/>
    <lineage>
        <taxon>Eukaryota</taxon>
        <taxon>Viridiplantae</taxon>
        <taxon>Streptophyta</taxon>
        <taxon>Embryophyta</taxon>
        <taxon>Tracheophyta</taxon>
        <taxon>Spermatophyta</taxon>
        <taxon>Magnoliopsida</taxon>
        <taxon>eudicotyledons</taxon>
        <taxon>Gunneridae</taxon>
        <taxon>Pentapetalae</taxon>
        <taxon>asterids</taxon>
        <taxon>lamiids</taxon>
        <taxon>Solanales</taxon>
        <taxon>Solanaceae</taxon>
        <taxon>Solanoideae</taxon>
        <taxon>Solaneae</taxon>
        <taxon>Solanum</taxon>
    </lineage>
</organism>
<dbReference type="SUPFAM" id="SSF100934">
    <property type="entry name" value="Heat shock protein 70kD (HSP70), C-terminal subdomain"/>
    <property type="match status" value="1"/>
</dbReference>
<protein>
    <submittedName>
        <fullName evidence="2">Uncharacterized protein</fullName>
    </submittedName>
</protein>
<dbReference type="AlphaFoldDB" id="A0A9J5X0L1"/>
<reference evidence="2 3" key="1">
    <citation type="submission" date="2020-09" db="EMBL/GenBank/DDBJ databases">
        <title>De no assembly of potato wild relative species, Solanum commersonii.</title>
        <authorList>
            <person name="Cho K."/>
        </authorList>
    </citation>
    <scope>NUCLEOTIDE SEQUENCE [LARGE SCALE GENOMIC DNA]</scope>
    <source>
        <strain evidence="2">LZ3.2</strain>
        <tissue evidence="2">Leaf</tissue>
    </source>
</reference>
<evidence type="ECO:0000256" key="1">
    <source>
        <dbReference type="SAM" id="MobiDB-lite"/>
    </source>
</evidence>
<evidence type="ECO:0000313" key="2">
    <source>
        <dbReference type="EMBL" id="KAG5580989.1"/>
    </source>
</evidence>
<name>A0A9J5X0L1_SOLCO</name>
<feature type="compositionally biased region" description="Basic and acidic residues" evidence="1">
    <location>
        <begin position="145"/>
        <end position="156"/>
    </location>
</feature>
<accession>A0A9J5X0L1</accession>
<gene>
    <name evidence="2" type="ORF">H5410_051616</name>
</gene>
<comment type="caution">
    <text evidence="2">The sequence shown here is derived from an EMBL/GenBank/DDBJ whole genome shotgun (WGS) entry which is preliminary data.</text>
</comment>
<sequence length="163" mass="19493">MNYAIAASDDNPLSLFNNEQAKKLIKLNYESPVMKVEYEKKKEQARTRQKEIILLSQEKDGKIESTSNELVTTKMEMDGLRKHWSNIQDSTRARKSYQDFLTEEDRKKLDDSIKSEARWKVKYEKREEQGRELEELLQHIRTRHKENMDERQEGLKKLKNSRC</sequence>
<dbReference type="EMBL" id="JACXVP010000010">
    <property type="protein sequence ID" value="KAG5580989.1"/>
    <property type="molecule type" value="Genomic_DNA"/>
</dbReference>
<dbReference type="InterPro" id="IPR029048">
    <property type="entry name" value="HSP70_C_sf"/>
</dbReference>
<evidence type="ECO:0000313" key="3">
    <source>
        <dbReference type="Proteomes" id="UP000824120"/>
    </source>
</evidence>
<proteinExistence type="predicted"/>
<dbReference type="Proteomes" id="UP000824120">
    <property type="component" value="Chromosome 10"/>
</dbReference>